<dbReference type="InterPro" id="IPR020846">
    <property type="entry name" value="MFS_dom"/>
</dbReference>
<dbReference type="InterPro" id="IPR011701">
    <property type="entry name" value="MFS"/>
</dbReference>
<dbReference type="SUPFAM" id="SSF103473">
    <property type="entry name" value="MFS general substrate transporter"/>
    <property type="match status" value="1"/>
</dbReference>
<protein>
    <recommendedName>
        <fullName evidence="6">Major facilitator superfamily (MFS) profile domain-containing protein</fullName>
    </recommendedName>
</protein>
<evidence type="ECO:0000256" key="2">
    <source>
        <dbReference type="ARBA" id="ARBA00022692"/>
    </source>
</evidence>
<evidence type="ECO:0000256" key="5">
    <source>
        <dbReference type="SAM" id="Phobius"/>
    </source>
</evidence>
<evidence type="ECO:0000256" key="3">
    <source>
        <dbReference type="ARBA" id="ARBA00022989"/>
    </source>
</evidence>
<evidence type="ECO:0000259" key="6">
    <source>
        <dbReference type="PROSITE" id="PS50850"/>
    </source>
</evidence>
<organism evidence="7 8">
    <name type="scientific">Ktedonobacter robiniae</name>
    <dbReference type="NCBI Taxonomy" id="2778365"/>
    <lineage>
        <taxon>Bacteria</taxon>
        <taxon>Bacillati</taxon>
        <taxon>Chloroflexota</taxon>
        <taxon>Ktedonobacteria</taxon>
        <taxon>Ktedonobacterales</taxon>
        <taxon>Ktedonobacteraceae</taxon>
        <taxon>Ktedonobacter</taxon>
    </lineage>
</organism>
<reference evidence="7 8" key="1">
    <citation type="journal article" date="2021" name="Int. J. Syst. Evol. Microbiol.">
        <title>Reticulibacter mediterranei gen. nov., sp. nov., within the new family Reticulibacteraceae fam. nov., and Ktedonospora formicarum gen. nov., sp. nov., Ktedonobacter robiniae sp. nov., Dictyobacter formicarum sp. nov. and Dictyobacter arantiisoli sp. nov., belonging to the class Ktedonobacteria.</title>
        <authorList>
            <person name="Yabe S."/>
            <person name="Zheng Y."/>
            <person name="Wang C.M."/>
            <person name="Sakai Y."/>
            <person name="Abe K."/>
            <person name="Yokota A."/>
            <person name="Donadio S."/>
            <person name="Cavaletti L."/>
            <person name="Monciardini P."/>
        </authorList>
    </citation>
    <scope>NUCLEOTIDE SEQUENCE [LARGE SCALE GENOMIC DNA]</scope>
    <source>
        <strain evidence="7 8">SOSP1-30</strain>
    </source>
</reference>
<keyword evidence="3 5" id="KW-1133">Transmembrane helix</keyword>
<dbReference type="Pfam" id="PF07690">
    <property type="entry name" value="MFS_1"/>
    <property type="match status" value="1"/>
</dbReference>
<evidence type="ECO:0000256" key="4">
    <source>
        <dbReference type="ARBA" id="ARBA00023136"/>
    </source>
</evidence>
<evidence type="ECO:0000256" key="1">
    <source>
        <dbReference type="ARBA" id="ARBA00004651"/>
    </source>
</evidence>
<keyword evidence="8" id="KW-1185">Reference proteome</keyword>
<sequence length="59" mass="6083">MSVSPALLTSAFPVQERGCALGLNAVFAALGVSIGPTLGGVILAAWSWHGIFFVNLPWA</sequence>
<keyword evidence="4 5" id="KW-0472">Membrane</keyword>
<feature type="transmembrane region" description="Helical" evidence="5">
    <location>
        <begin position="21"/>
        <end position="48"/>
    </location>
</feature>
<proteinExistence type="predicted"/>
<dbReference type="InterPro" id="IPR036259">
    <property type="entry name" value="MFS_trans_sf"/>
</dbReference>
<comment type="caution">
    <text evidence="7">The sequence shown here is derived from an EMBL/GenBank/DDBJ whole genome shotgun (WGS) entry which is preliminary data.</text>
</comment>
<dbReference type="PROSITE" id="PS50850">
    <property type="entry name" value="MFS"/>
    <property type="match status" value="1"/>
</dbReference>
<keyword evidence="2 5" id="KW-0812">Transmembrane</keyword>
<dbReference type="EMBL" id="BNJG01000003">
    <property type="protein sequence ID" value="GHO58253.1"/>
    <property type="molecule type" value="Genomic_DNA"/>
</dbReference>
<accession>A0ABQ3UZY7</accession>
<dbReference type="Gene3D" id="1.20.1720.10">
    <property type="entry name" value="Multidrug resistance protein D"/>
    <property type="match status" value="1"/>
</dbReference>
<comment type="subcellular location">
    <subcellularLocation>
        <location evidence="1">Cell membrane</location>
        <topology evidence="1">Multi-pass membrane protein</topology>
    </subcellularLocation>
</comment>
<dbReference type="Proteomes" id="UP000654345">
    <property type="component" value="Unassembled WGS sequence"/>
</dbReference>
<evidence type="ECO:0000313" key="7">
    <source>
        <dbReference type="EMBL" id="GHO58253.1"/>
    </source>
</evidence>
<gene>
    <name evidence="7" type="ORF">KSB_67280</name>
</gene>
<evidence type="ECO:0000313" key="8">
    <source>
        <dbReference type="Proteomes" id="UP000654345"/>
    </source>
</evidence>
<feature type="domain" description="Major facilitator superfamily (MFS) profile" evidence="6">
    <location>
        <begin position="1"/>
        <end position="59"/>
    </location>
</feature>
<name>A0ABQ3UZY7_9CHLR</name>